<organism evidence="1">
    <name type="scientific">Salmonella enterica</name>
    <name type="common">Salmonella choleraesuis</name>
    <dbReference type="NCBI Taxonomy" id="28901"/>
    <lineage>
        <taxon>Bacteria</taxon>
        <taxon>Pseudomonadati</taxon>
        <taxon>Pseudomonadota</taxon>
        <taxon>Gammaproteobacteria</taxon>
        <taxon>Enterobacterales</taxon>
        <taxon>Enterobacteriaceae</taxon>
        <taxon>Salmonella</taxon>
    </lineage>
</organism>
<dbReference type="AlphaFoldDB" id="A0A8E6SC05"/>
<accession>A0A8E6SC05</accession>
<reference evidence="1" key="1">
    <citation type="submission" date="2018-07" db="EMBL/GenBank/DDBJ databases">
        <authorList>
            <consortium name="GenomeTrakr network: Whole genome sequencing for foodborne pathogen traceback"/>
        </authorList>
    </citation>
    <scope>NUCLEOTIDE SEQUENCE</scope>
    <source>
        <strain evidence="1">CFSAN008785</strain>
    </source>
</reference>
<reference evidence="1" key="2">
    <citation type="submission" date="2021-05" db="EMBL/GenBank/DDBJ databases">
        <title>Whole genome PacBio Sequel sequence of Salmonella enterica subsp. enterica.</title>
        <authorList>
            <person name="Hoffmann M."/>
            <person name="Balkey M."/>
            <person name="Luo Y."/>
        </authorList>
    </citation>
    <scope>NUCLEOTIDE SEQUENCE</scope>
    <source>
        <strain evidence="1">CFSAN008785</strain>
    </source>
</reference>
<dbReference type="EMBL" id="CP074658">
    <property type="protein sequence ID" value="QVS75212.1"/>
    <property type="molecule type" value="Genomic_DNA"/>
</dbReference>
<dbReference type="InterPro" id="IPR054184">
    <property type="entry name" value="DUF6890"/>
</dbReference>
<gene>
    <name evidence="1" type="ORF">B6K03_23825</name>
</gene>
<dbReference type="Pfam" id="PF21830">
    <property type="entry name" value="DUF6890"/>
    <property type="match status" value="1"/>
</dbReference>
<name>A0A8E6SC05_SALER</name>
<proteinExistence type="predicted"/>
<protein>
    <submittedName>
        <fullName evidence="1">Uncharacterized protein</fullName>
    </submittedName>
</protein>
<evidence type="ECO:0000313" key="1">
    <source>
        <dbReference type="EMBL" id="QVS75212.1"/>
    </source>
</evidence>
<sequence>MLEQYLALRRYYLPHEHDDEESIARALWLDEYFAQTRASKTAEGIAIAFNGN</sequence>